<dbReference type="Pfam" id="PF02557">
    <property type="entry name" value="VanY"/>
    <property type="match status" value="1"/>
</dbReference>
<dbReference type="PANTHER" id="PTHR34385">
    <property type="entry name" value="D-ALANYL-D-ALANINE CARBOXYPEPTIDASE"/>
    <property type="match status" value="1"/>
</dbReference>
<sequence>MRKLPPVFAGLGESAVLDWMTGVAPPPAAVTGEVAAQLERMIAALRADAAAPGATFTATGRPTVVSGHRDYTRQERIWSRKFDFEVGVGRFGAITDEARAAFPALGAAVEWDTADDTHRTCWEGLSAEERGREIMRTSSGPGISRHHWGTDLDLWNTSAVHYADGGSLANEYSWLTRHAAAFGFIQPFTARSAAVAHAYTEERWHWSYRPVAEPMLEWVDAHRSTVDTRLRTLWGNSARYAFLRAHWAEFVFHVER</sequence>
<name>A0A8J3YIN4_9ACTN</name>
<feature type="domain" description="D-alanyl-D-alanine carboxypeptidase-like core" evidence="1">
    <location>
        <begin position="33"/>
        <end position="210"/>
    </location>
</feature>
<dbReference type="SUPFAM" id="SSF55166">
    <property type="entry name" value="Hedgehog/DD-peptidase"/>
    <property type="match status" value="1"/>
</dbReference>
<evidence type="ECO:0000259" key="1">
    <source>
        <dbReference type="Pfam" id="PF02557"/>
    </source>
</evidence>
<dbReference type="GO" id="GO:0006508">
    <property type="term" value="P:proteolysis"/>
    <property type="evidence" value="ECO:0007669"/>
    <property type="project" value="InterPro"/>
</dbReference>
<dbReference type="InterPro" id="IPR003709">
    <property type="entry name" value="VanY-like_core_dom"/>
</dbReference>
<reference evidence="2" key="1">
    <citation type="submission" date="2021-01" db="EMBL/GenBank/DDBJ databases">
        <title>Whole genome shotgun sequence of Virgisporangium aliadipatigenens NBRC 105644.</title>
        <authorList>
            <person name="Komaki H."/>
            <person name="Tamura T."/>
        </authorList>
    </citation>
    <scope>NUCLEOTIDE SEQUENCE</scope>
    <source>
        <strain evidence="2">NBRC 105644</strain>
    </source>
</reference>
<dbReference type="InterPro" id="IPR009045">
    <property type="entry name" value="Zn_M74/Hedgehog-like"/>
</dbReference>
<dbReference type="Gene3D" id="3.30.1380.10">
    <property type="match status" value="1"/>
</dbReference>
<evidence type="ECO:0000313" key="2">
    <source>
        <dbReference type="EMBL" id="GIJ45994.1"/>
    </source>
</evidence>
<dbReference type="EMBL" id="BOPF01000009">
    <property type="protein sequence ID" value="GIJ45994.1"/>
    <property type="molecule type" value="Genomic_DNA"/>
</dbReference>
<proteinExistence type="predicted"/>
<comment type="caution">
    <text evidence="2">The sequence shown here is derived from an EMBL/GenBank/DDBJ whole genome shotgun (WGS) entry which is preliminary data.</text>
</comment>
<dbReference type="InterPro" id="IPR052179">
    <property type="entry name" value="DD-CPase-like"/>
</dbReference>
<dbReference type="GO" id="GO:0008233">
    <property type="term" value="F:peptidase activity"/>
    <property type="evidence" value="ECO:0007669"/>
    <property type="project" value="InterPro"/>
</dbReference>
<dbReference type="PANTHER" id="PTHR34385:SF1">
    <property type="entry name" value="PEPTIDOGLYCAN L-ALANYL-D-GLUTAMATE ENDOPEPTIDASE CWLK"/>
    <property type="match status" value="1"/>
</dbReference>
<evidence type="ECO:0000313" key="3">
    <source>
        <dbReference type="Proteomes" id="UP000619260"/>
    </source>
</evidence>
<dbReference type="Proteomes" id="UP000619260">
    <property type="component" value="Unassembled WGS sequence"/>
</dbReference>
<keyword evidence="3" id="KW-1185">Reference proteome</keyword>
<dbReference type="AlphaFoldDB" id="A0A8J3YIN4"/>
<protein>
    <recommendedName>
        <fullName evidence="1">D-alanyl-D-alanine carboxypeptidase-like core domain-containing protein</fullName>
    </recommendedName>
</protein>
<gene>
    <name evidence="2" type="ORF">Val02_28800</name>
</gene>
<accession>A0A8J3YIN4</accession>
<organism evidence="2 3">
    <name type="scientific">Virgisporangium aliadipatigenens</name>
    <dbReference type="NCBI Taxonomy" id="741659"/>
    <lineage>
        <taxon>Bacteria</taxon>
        <taxon>Bacillati</taxon>
        <taxon>Actinomycetota</taxon>
        <taxon>Actinomycetes</taxon>
        <taxon>Micromonosporales</taxon>
        <taxon>Micromonosporaceae</taxon>
        <taxon>Virgisporangium</taxon>
    </lineage>
</organism>